<dbReference type="AlphaFoldDB" id="A0A178XRD0"/>
<keyword evidence="4" id="KW-0456">Lyase</keyword>
<dbReference type="SUPFAM" id="SSF51316">
    <property type="entry name" value="Mss4-like"/>
    <property type="match status" value="1"/>
</dbReference>
<evidence type="ECO:0000256" key="4">
    <source>
        <dbReference type="ARBA" id="ARBA00023239"/>
    </source>
</evidence>
<keyword evidence="3" id="KW-0862">Zinc</keyword>
<dbReference type="InterPro" id="IPR006913">
    <property type="entry name" value="CENP-V/GFA"/>
</dbReference>
<proteinExistence type="inferred from homology"/>
<dbReference type="PROSITE" id="PS51891">
    <property type="entry name" value="CENP_V_GFA"/>
    <property type="match status" value="1"/>
</dbReference>
<keyword evidence="7" id="KW-1185">Reference proteome</keyword>
<evidence type="ECO:0000256" key="1">
    <source>
        <dbReference type="ARBA" id="ARBA00005495"/>
    </source>
</evidence>
<name>A0A178XRD0_9HYPH</name>
<keyword evidence="2" id="KW-0479">Metal-binding</keyword>
<dbReference type="GO" id="GO:0046872">
    <property type="term" value="F:metal ion binding"/>
    <property type="evidence" value="ECO:0007669"/>
    <property type="project" value="UniProtKB-KW"/>
</dbReference>
<dbReference type="Pfam" id="PF04828">
    <property type="entry name" value="GFA"/>
    <property type="match status" value="1"/>
</dbReference>
<dbReference type="GO" id="GO:0016846">
    <property type="term" value="F:carbon-sulfur lyase activity"/>
    <property type="evidence" value="ECO:0007669"/>
    <property type="project" value="InterPro"/>
</dbReference>
<reference evidence="6 7" key="1">
    <citation type="journal article" date="2016" name="Int. J. Syst. Evol. Microbiol.">
        <title>Ensifer glycinis sp. nov., an novel rhizobial species associated with Glycine spp.</title>
        <authorList>
            <person name="Yan H."/>
            <person name="Yan J."/>
            <person name="Sui X.H."/>
            <person name="Wang E.T."/>
            <person name="Chen W.X."/>
            <person name="Zhang X.X."/>
            <person name="Chen W.F."/>
        </authorList>
    </citation>
    <scope>NUCLEOTIDE SEQUENCE [LARGE SCALE GENOMIC DNA]</scope>
    <source>
        <strain evidence="6 7">CCBAU 23380</strain>
    </source>
</reference>
<evidence type="ECO:0000256" key="3">
    <source>
        <dbReference type="ARBA" id="ARBA00022833"/>
    </source>
</evidence>
<dbReference type="STRING" id="1472378.AU381_13295"/>
<comment type="similarity">
    <text evidence="1">Belongs to the Gfa family.</text>
</comment>
<gene>
    <name evidence="6" type="ORF">AU381_13295</name>
</gene>
<evidence type="ECO:0000259" key="5">
    <source>
        <dbReference type="PROSITE" id="PS51891"/>
    </source>
</evidence>
<dbReference type="Gene3D" id="3.90.1590.10">
    <property type="entry name" value="glutathione-dependent formaldehyde- activating enzyme (gfa)"/>
    <property type="match status" value="1"/>
</dbReference>
<accession>A0A178XRD0</accession>
<protein>
    <recommendedName>
        <fullName evidence="5">CENP-V/GFA domain-containing protein</fullName>
    </recommendedName>
</protein>
<feature type="domain" description="CENP-V/GFA" evidence="5">
    <location>
        <begin position="1"/>
        <end position="118"/>
    </location>
</feature>
<dbReference type="Proteomes" id="UP000094025">
    <property type="component" value="Unassembled WGS sequence"/>
</dbReference>
<dbReference type="OrthoDB" id="9807246at2"/>
<evidence type="ECO:0000256" key="2">
    <source>
        <dbReference type="ARBA" id="ARBA00022723"/>
    </source>
</evidence>
<organism evidence="6 7">
    <name type="scientific">Sinorhizobium glycinis</name>
    <dbReference type="NCBI Taxonomy" id="1472378"/>
    <lineage>
        <taxon>Bacteria</taxon>
        <taxon>Pseudomonadati</taxon>
        <taxon>Pseudomonadota</taxon>
        <taxon>Alphaproteobacteria</taxon>
        <taxon>Hyphomicrobiales</taxon>
        <taxon>Rhizobiaceae</taxon>
        <taxon>Sinorhizobium/Ensifer group</taxon>
        <taxon>Sinorhizobium</taxon>
    </lineage>
</organism>
<comment type="caution">
    <text evidence="6">The sequence shown here is derived from an EMBL/GenBank/DDBJ whole genome shotgun (WGS) entry which is preliminary data.</text>
</comment>
<dbReference type="RefSeq" id="WP_064243288.1">
    <property type="nucleotide sequence ID" value="NZ_LPUX01000062.1"/>
</dbReference>
<dbReference type="PANTHER" id="PTHR33337:SF40">
    <property type="entry name" value="CENP-V_GFA DOMAIN-CONTAINING PROTEIN-RELATED"/>
    <property type="match status" value="1"/>
</dbReference>
<sequence length="132" mass="14648">MKGQCLCGAVRYEAKRAPIYSGFCHCRDCQRTTGTGHSCYMIFSRVDVDYAGELRSFQTLAESGNVSTCHFCPACGSQMFASGPADDDQWTVFAGTLDDTALFEPTNAVFTRSRPHWDPPALRVDEYEMLPV</sequence>
<evidence type="ECO:0000313" key="7">
    <source>
        <dbReference type="Proteomes" id="UP000094025"/>
    </source>
</evidence>
<dbReference type="InterPro" id="IPR011057">
    <property type="entry name" value="Mss4-like_sf"/>
</dbReference>
<evidence type="ECO:0000313" key="6">
    <source>
        <dbReference type="EMBL" id="OAP37747.1"/>
    </source>
</evidence>
<dbReference type="EMBL" id="LPUX01000062">
    <property type="protein sequence ID" value="OAP37747.1"/>
    <property type="molecule type" value="Genomic_DNA"/>
</dbReference>
<dbReference type="PANTHER" id="PTHR33337">
    <property type="entry name" value="GFA DOMAIN-CONTAINING PROTEIN"/>
    <property type="match status" value="1"/>
</dbReference>